<dbReference type="PANTHER" id="PTHR43019">
    <property type="entry name" value="SERINE ENDOPROTEASE DEGS"/>
    <property type="match status" value="1"/>
</dbReference>
<evidence type="ECO:0000256" key="1">
    <source>
        <dbReference type="SAM" id="Phobius"/>
    </source>
</evidence>
<dbReference type="InterPro" id="IPR043504">
    <property type="entry name" value="Peptidase_S1_PA_chymotrypsin"/>
</dbReference>
<dbReference type="PRINTS" id="PR00834">
    <property type="entry name" value="PROTEASES2C"/>
</dbReference>
<gene>
    <name evidence="2" type="ORF">UX25_C0004G0003</name>
</gene>
<accession>A0A0G1NAX1</accession>
<dbReference type="GO" id="GO:0006508">
    <property type="term" value="P:proteolysis"/>
    <property type="evidence" value="ECO:0007669"/>
    <property type="project" value="InterPro"/>
</dbReference>
<sequence length="427" mass="49090">MLGIIDWIILVKARIRRRLIRIFEAIKAYVKRFLFPLYLFPIKIITYTTFYLIRFFVSLLIRAFKINRYLVRWPFRSWGNFGKFLLWTGVFLYFAFTEIRFSSLVERYGGYSKFFCSEWITNRNLKNSVVRIVGGLGEGSGFFVANNQVLTSFHVIADEPSPKIILPDGSFTTPIEISGNKEADLALLMIKEEHADKILNFGSPRNLTPNEPLLAAGYPWGTDLAGEVTITKGIFNSIRGSAEDGFEIVQTNIDLVEGMSGGPIVDQCGDVVGINTASLSGISFFISADSIQNLWPTFSTQDIAKINVDPSTPEGAVAAFYTYLKARRMEEGFNLLSEAYLQKTNFEEWTNRFKDILDVQIFGTRMEDERRNIVFVKFSTSNWVNGERQEHYYEGTWQTVLEDGIYKMYRSNIKEVFDPGWEWFYEI</sequence>
<proteinExistence type="predicted"/>
<dbReference type="Proteomes" id="UP000034922">
    <property type="component" value="Unassembled WGS sequence"/>
</dbReference>
<dbReference type="STRING" id="1618589.UX25_C0004G0003"/>
<protein>
    <recommendedName>
        <fullName evidence="4">Serine protease</fullName>
    </recommendedName>
</protein>
<dbReference type="GO" id="GO:0004252">
    <property type="term" value="F:serine-type endopeptidase activity"/>
    <property type="evidence" value="ECO:0007669"/>
    <property type="project" value="InterPro"/>
</dbReference>
<keyword evidence="1" id="KW-1133">Transmembrane helix</keyword>
<dbReference type="Pfam" id="PF13365">
    <property type="entry name" value="Trypsin_2"/>
    <property type="match status" value="1"/>
</dbReference>
<name>A0A0G1NAX1_9BACT</name>
<dbReference type="Gene3D" id="2.40.10.10">
    <property type="entry name" value="Trypsin-like serine proteases"/>
    <property type="match status" value="2"/>
</dbReference>
<keyword evidence="1" id="KW-0472">Membrane</keyword>
<dbReference type="PANTHER" id="PTHR43019:SF23">
    <property type="entry name" value="PROTEASE DO-LIKE 5, CHLOROPLASTIC"/>
    <property type="match status" value="1"/>
</dbReference>
<dbReference type="InterPro" id="IPR009003">
    <property type="entry name" value="Peptidase_S1_PA"/>
</dbReference>
<feature type="transmembrane region" description="Helical" evidence="1">
    <location>
        <begin position="78"/>
        <end position="96"/>
    </location>
</feature>
<dbReference type="SUPFAM" id="SSF50494">
    <property type="entry name" value="Trypsin-like serine proteases"/>
    <property type="match status" value="1"/>
</dbReference>
<comment type="caution">
    <text evidence="2">The sequence shown here is derived from an EMBL/GenBank/DDBJ whole genome shotgun (WGS) entry which is preliminary data.</text>
</comment>
<organism evidence="2 3">
    <name type="scientific">Candidatus Woesebacteria bacterium GW2011_GWC2_45_9</name>
    <dbReference type="NCBI Taxonomy" id="1618589"/>
    <lineage>
        <taxon>Bacteria</taxon>
        <taxon>Candidatus Woeseibacteriota</taxon>
    </lineage>
</organism>
<evidence type="ECO:0000313" key="3">
    <source>
        <dbReference type="Proteomes" id="UP000034922"/>
    </source>
</evidence>
<evidence type="ECO:0008006" key="4">
    <source>
        <dbReference type="Google" id="ProtNLM"/>
    </source>
</evidence>
<feature type="transmembrane region" description="Helical" evidence="1">
    <location>
        <begin position="37"/>
        <end position="57"/>
    </location>
</feature>
<dbReference type="EMBL" id="LCLM01000004">
    <property type="protein sequence ID" value="KKU17636.1"/>
    <property type="molecule type" value="Genomic_DNA"/>
</dbReference>
<keyword evidence="1" id="KW-0812">Transmembrane</keyword>
<evidence type="ECO:0000313" key="2">
    <source>
        <dbReference type="EMBL" id="KKU17636.1"/>
    </source>
</evidence>
<reference evidence="2 3" key="1">
    <citation type="journal article" date="2015" name="Nature">
        <title>rRNA introns, odd ribosomes, and small enigmatic genomes across a large radiation of phyla.</title>
        <authorList>
            <person name="Brown C.T."/>
            <person name="Hug L.A."/>
            <person name="Thomas B.C."/>
            <person name="Sharon I."/>
            <person name="Castelle C.J."/>
            <person name="Singh A."/>
            <person name="Wilkins M.J."/>
            <person name="Williams K.H."/>
            <person name="Banfield J.F."/>
        </authorList>
    </citation>
    <scope>NUCLEOTIDE SEQUENCE [LARGE SCALE GENOMIC DNA]</scope>
</reference>
<dbReference type="AlphaFoldDB" id="A0A0G1NAX1"/>
<dbReference type="InterPro" id="IPR001940">
    <property type="entry name" value="Peptidase_S1C"/>
</dbReference>